<proteinExistence type="predicted"/>
<evidence type="ECO:0000256" key="1">
    <source>
        <dbReference type="SAM" id="Phobius"/>
    </source>
</evidence>
<keyword evidence="3" id="KW-1185">Reference proteome</keyword>
<organism evidence="2 3">
    <name type="scientific">Basidiobolus meristosporus CBS 931.73</name>
    <dbReference type="NCBI Taxonomy" id="1314790"/>
    <lineage>
        <taxon>Eukaryota</taxon>
        <taxon>Fungi</taxon>
        <taxon>Fungi incertae sedis</taxon>
        <taxon>Zoopagomycota</taxon>
        <taxon>Entomophthoromycotina</taxon>
        <taxon>Basidiobolomycetes</taxon>
        <taxon>Basidiobolales</taxon>
        <taxon>Basidiobolaceae</taxon>
        <taxon>Basidiobolus</taxon>
    </lineage>
</organism>
<feature type="transmembrane region" description="Helical" evidence="1">
    <location>
        <begin position="29"/>
        <end position="49"/>
    </location>
</feature>
<evidence type="ECO:0000313" key="3">
    <source>
        <dbReference type="Proteomes" id="UP000193498"/>
    </source>
</evidence>
<protein>
    <submittedName>
        <fullName evidence="2">Uncharacterized protein</fullName>
    </submittedName>
</protein>
<keyword evidence="1" id="KW-0472">Membrane</keyword>
<sequence>MNQKAQSIRINIPPISEYSRPLTRPTKRITLILILATLLILTVLIHVFLLNDKTRGPDQISFVNGLENSKTSPRYSDLDEIIIVAGHAIYKGDEYGKQLESDKNWVLEEFQKNGQVSVFLKHIEKGVSLAKDRSNSLLVFSGGQTRNNAGARSEAQSYWVKRMGLLDTREISDRTTTEEHARDSYENVLFSLCRFHEVTGSYPKNITVVGFEFKRTRFFEIHRVALGIPEER</sequence>
<dbReference type="GO" id="GO:0005737">
    <property type="term" value="C:cytoplasm"/>
    <property type="evidence" value="ECO:0007669"/>
    <property type="project" value="TreeGrafter"/>
</dbReference>
<accession>A0A1Y1YIX5</accession>
<dbReference type="OrthoDB" id="4347at2759"/>
<dbReference type="AlphaFoldDB" id="A0A1Y1YIX5"/>
<reference evidence="2 3" key="1">
    <citation type="submission" date="2016-07" db="EMBL/GenBank/DDBJ databases">
        <title>Pervasive Adenine N6-methylation of Active Genes in Fungi.</title>
        <authorList>
            <consortium name="DOE Joint Genome Institute"/>
            <person name="Mondo S.J."/>
            <person name="Dannebaum R.O."/>
            <person name="Kuo R.C."/>
            <person name="Labutti K."/>
            <person name="Haridas S."/>
            <person name="Kuo A."/>
            <person name="Salamov A."/>
            <person name="Ahrendt S.R."/>
            <person name="Lipzen A."/>
            <person name="Sullivan W."/>
            <person name="Andreopoulos W.B."/>
            <person name="Clum A."/>
            <person name="Lindquist E."/>
            <person name="Daum C."/>
            <person name="Ramamoorthy G.K."/>
            <person name="Gryganskyi A."/>
            <person name="Culley D."/>
            <person name="Magnuson J.K."/>
            <person name="James T.Y."/>
            <person name="O'Malley M.A."/>
            <person name="Stajich J.E."/>
            <person name="Spatafora J.W."/>
            <person name="Visel A."/>
            <person name="Grigoriev I.V."/>
        </authorList>
    </citation>
    <scope>NUCLEOTIDE SEQUENCE [LARGE SCALE GENOMIC DNA]</scope>
    <source>
        <strain evidence="2 3">CBS 931.73</strain>
    </source>
</reference>
<dbReference type="Proteomes" id="UP000193498">
    <property type="component" value="Unassembled WGS sequence"/>
</dbReference>
<name>A0A1Y1YIX5_9FUNG</name>
<dbReference type="STRING" id="1314790.A0A1Y1YIX5"/>
<keyword evidence="1" id="KW-1133">Transmembrane helix</keyword>
<dbReference type="PANTHER" id="PTHR28110:SF1">
    <property type="entry name" value="TRANSMEMBRANE PROTEIN"/>
    <property type="match status" value="1"/>
</dbReference>
<gene>
    <name evidence="2" type="ORF">K493DRAFT_215049</name>
</gene>
<dbReference type="EMBL" id="MCFE01000122">
    <property type="protein sequence ID" value="ORX97971.1"/>
    <property type="molecule type" value="Genomic_DNA"/>
</dbReference>
<dbReference type="PANTHER" id="PTHR28110">
    <property type="entry name" value="TRANSMEMBRANE PROTEIN"/>
    <property type="match status" value="1"/>
</dbReference>
<dbReference type="FunCoup" id="A0A1Y1YIX5">
    <property type="interactions" value="15"/>
</dbReference>
<evidence type="ECO:0000313" key="2">
    <source>
        <dbReference type="EMBL" id="ORX97971.1"/>
    </source>
</evidence>
<comment type="caution">
    <text evidence="2">The sequence shown here is derived from an EMBL/GenBank/DDBJ whole genome shotgun (WGS) entry which is preliminary data.</text>
</comment>
<keyword evidence="1" id="KW-0812">Transmembrane</keyword>
<dbReference type="InParanoid" id="A0A1Y1YIX5"/>
<dbReference type="InterPro" id="IPR055323">
    <property type="entry name" value="C57A10.07/YOR238W"/>
</dbReference>